<dbReference type="SUPFAM" id="SSF51695">
    <property type="entry name" value="PLC-like phosphodiesterases"/>
    <property type="match status" value="1"/>
</dbReference>
<name>A0A329U8I0_9FIRM</name>
<dbReference type="EMBL" id="PRLD01000005">
    <property type="protein sequence ID" value="RAW58002.1"/>
    <property type="molecule type" value="Genomic_DNA"/>
</dbReference>
<dbReference type="GO" id="GO:0006629">
    <property type="term" value="P:lipid metabolic process"/>
    <property type="evidence" value="ECO:0007669"/>
    <property type="project" value="InterPro"/>
</dbReference>
<dbReference type="PANTHER" id="PTHR46211">
    <property type="entry name" value="GLYCEROPHOSPHORYL DIESTER PHOSPHODIESTERASE"/>
    <property type="match status" value="1"/>
</dbReference>
<dbReference type="PANTHER" id="PTHR46211:SF14">
    <property type="entry name" value="GLYCEROPHOSPHODIESTER PHOSPHODIESTERASE"/>
    <property type="match status" value="1"/>
</dbReference>
<dbReference type="RefSeq" id="WP_112090829.1">
    <property type="nucleotide sequence ID" value="NZ_PRLD01000005.1"/>
</dbReference>
<proteinExistence type="predicted"/>
<dbReference type="InterPro" id="IPR017946">
    <property type="entry name" value="PLC-like_Pdiesterase_TIM-brl"/>
</dbReference>
<accession>A0A329U8I0</accession>
<evidence type="ECO:0000259" key="1">
    <source>
        <dbReference type="PROSITE" id="PS51704"/>
    </source>
</evidence>
<feature type="domain" description="GP-PDE" evidence="1">
    <location>
        <begin position="3"/>
        <end position="317"/>
    </location>
</feature>
<evidence type="ECO:0000313" key="3">
    <source>
        <dbReference type="Proteomes" id="UP000251281"/>
    </source>
</evidence>
<dbReference type="Pfam" id="PF03009">
    <property type="entry name" value="GDPD"/>
    <property type="match status" value="2"/>
</dbReference>
<dbReference type="AlphaFoldDB" id="A0A329U8I0"/>
<dbReference type="PROSITE" id="PS51704">
    <property type="entry name" value="GP_PDE"/>
    <property type="match status" value="1"/>
</dbReference>
<gene>
    <name evidence="2" type="ORF">C4N24_06860</name>
</gene>
<sequence>MTPQIIAHRGASYLAPENTLIAFKKAMELGADGVEMDVQQTSDAGLVIHHDYMIDLHTDISGKIYDMTMGDLKTLDFGSWKDVLFKDEKIATLQEAMELCRQMPGCTVHLELKSTMDNDPDFVPRVLEVLQQTEMVEQVILVSFNHALLRQAKQLLPELRVGALVYGELESLLLPPPIIWKDLGLTNGMDEMEAMDTALSESAADEENCSWMTRWMSDKVSMLRASFPGESLNEIYKNLMAQRDLPTYIRSLDFVPEWVSCEYHTAYKNAGFIDELHEMGIKVSLWTVDMEDTVRSLLRTSADAYITNRPDRVREWMEKEQAATAAGK</sequence>
<protein>
    <submittedName>
        <fullName evidence="2">Glycerophosphodiester phosphodiesterase</fullName>
    </submittedName>
</protein>
<organism evidence="2 3">
    <name type="scientific">Faecalibacterium prausnitzii</name>
    <dbReference type="NCBI Taxonomy" id="853"/>
    <lineage>
        <taxon>Bacteria</taxon>
        <taxon>Bacillati</taxon>
        <taxon>Bacillota</taxon>
        <taxon>Clostridia</taxon>
        <taxon>Eubacteriales</taxon>
        <taxon>Oscillospiraceae</taxon>
        <taxon>Faecalibacterium</taxon>
    </lineage>
</organism>
<dbReference type="Gene3D" id="3.20.20.190">
    <property type="entry name" value="Phosphatidylinositol (PI) phosphodiesterase"/>
    <property type="match status" value="1"/>
</dbReference>
<dbReference type="GO" id="GO:0008081">
    <property type="term" value="F:phosphoric diester hydrolase activity"/>
    <property type="evidence" value="ECO:0007669"/>
    <property type="project" value="InterPro"/>
</dbReference>
<reference evidence="2 3" key="1">
    <citation type="submission" date="2018-02" db="EMBL/GenBank/DDBJ databases">
        <title>Complete genome sequencing of Faecalibacterium prausnitzii strains isolated from the human gut.</title>
        <authorList>
            <person name="Fitzgerald B.C."/>
            <person name="Shkoporov A.N."/>
            <person name="Ross P.R."/>
            <person name="Hill C."/>
        </authorList>
    </citation>
    <scope>NUCLEOTIDE SEQUENCE [LARGE SCALE GENOMIC DNA]</scope>
    <source>
        <strain evidence="2 3">APC923/51-1</strain>
    </source>
</reference>
<dbReference type="InterPro" id="IPR030395">
    <property type="entry name" value="GP_PDE_dom"/>
</dbReference>
<comment type="caution">
    <text evidence="2">The sequence shown here is derived from an EMBL/GenBank/DDBJ whole genome shotgun (WGS) entry which is preliminary data.</text>
</comment>
<evidence type="ECO:0000313" key="2">
    <source>
        <dbReference type="EMBL" id="RAW58002.1"/>
    </source>
</evidence>
<dbReference type="Proteomes" id="UP000251281">
    <property type="component" value="Unassembled WGS sequence"/>
</dbReference>